<evidence type="ECO:0000259" key="4">
    <source>
        <dbReference type="PROSITE" id="PS50009"/>
    </source>
</evidence>
<evidence type="ECO:0000256" key="1">
    <source>
        <dbReference type="ARBA" id="ARBA00022658"/>
    </source>
</evidence>
<dbReference type="InterPro" id="IPR008937">
    <property type="entry name" value="Ras-like_GEF"/>
</dbReference>
<dbReference type="OrthoDB" id="20825at2759"/>
<dbReference type="PROSITE" id="PS50009">
    <property type="entry name" value="RASGEF_CAT"/>
    <property type="match status" value="1"/>
</dbReference>
<comment type="caution">
    <text evidence="6">The sequence shown here is derived from an EMBL/GenBank/DDBJ whole genome shotgun (WGS) entry which is preliminary data.</text>
</comment>
<organism evidence="6 7">
    <name type="scientific">Pseudolycoriella hygida</name>
    <dbReference type="NCBI Taxonomy" id="35572"/>
    <lineage>
        <taxon>Eukaryota</taxon>
        <taxon>Metazoa</taxon>
        <taxon>Ecdysozoa</taxon>
        <taxon>Arthropoda</taxon>
        <taxon>Hexapoda</taxon>
        <taxon>Insecta</taxon>
        <taxon>Pterygota</taxon>
        <taxon>Neoptera</taxon>
        <taxon>Endopterygota</taxon>
        <taxon>Diptera</taxon>
        <taxon>Nematocera</taxon>
        <taxon>Sciaroidea</taxon>
        <taxon>Sciaridae</taxon>
        <taxon>Pseudolycoriella</taxon>
    </lineage>
</organism>
<dbReference type="SUPFAM" id="SSF48366">
    <property type="entry name" value="Ras GEF"/>
    <property type="match status" value="1"/>
</dbReference>
<dbReference type="GO" id="GO:0005886">
    <property type="term" value="C:plasma membrane"/>
    <property type="evidence" value="ECO:0007669"/>
    <property type="project" value="TreeGrafter"/>
</dbReference>
<name>A0A9Q0S7U6_9DIPT</name>
<feature type="region of interest" description="Disordered" evidence="3">
    <location>
        <begin position="1"/>
        <end position="46"/>
    </location>
</feature>
<sequence>MEKCKNTVGQQRNHGTRDRHRGRHKSKANDDESEDETDAKNSAMGTGGVMYNRGNIISGPEDSLVNLLLPDNVEDLDKEFAFSFLLSSRLFIRPHELLGRLLLNVPEEEPLDRLVALLSIWTNTFPYDFRDERIMCHVKHIVARCANTGLGDVVSELLSALLNRLTELEQHEKELRACQSLVDETELIKWPSATQLAQILCRIERNLAKHIGPEEFVQCSSTVHISRSKKSENKPSVSGCQSGQDSKKTCNLESYLDWSAKLRLLVSNEILLCNGIRDRSKVVELWSGVAQYCLLVGNYNSATVILESLESPAIARLQATWSKLSTTSQQLDCMQRHADGCGDLWIKQTGGNSDGDKQQPQKKVAPSNIIPKTKPNDWVVIPVFADIVRLAVQTREECLTKLPNGHMNVAAFYRLAAVVELYTSI</sequence>
<dbReference type="Gene3D" id="1.10.840.10">
    <property type="entry name" value="Ras guanine-nucleotide exchange factors catalytic domain"/>
    <property type="match status" value="1"/>
</dbReference>
<evidence type="ECO:0000313" key="7">
    <source>
        <dbReference type="Proteomes" id="UP001151699"/>
    </source>
</evidence>
<dbReference type="InterPro" id="IPR023578">
    <property type="entry name" value="Ras_GEF_dom_sf"/>
</dbReference>
<evidence type="ECO:0000256" key="2">
    <source>
        <dbReference type="PROSITE-ProRule" id="PRU00168"/>
    </source>
</evidence>
<dbReference type="EMBL" id="WJQU01000001">
    <property type="protein sequence ID" value="KAJ6646495.1"/>
    <property type="molecule type" value="Genomic_DNA"/>
</dbReference>
<protein>
    <submittedName>
        <fullName evidence="6">Ras-GEF domain-containing family member 1B-A</fullName>
    </submittedName>
</protein>
<dbReference type="PROSITE" id="PS50212">
    <property type="entry name" value="RASGEF_NTER"/>
    <property type="match status" value="1"/>
</dbReference>
<dbReference type="GO" id="GO:0005085">
    <property type="term" value="F:guanyl-nucleotide exchange factor activity"/>
    <property type="evidence" value="ECO:0007669"/>
    <property type="project" value="UniProtKB-KW"/>
</dbReference>
<dbReference type="InterPro" id="IPR000651">
    <property type="entry name" value="Ras-like_Gua-exchang_fac_N"/>
</dbReference>
<evidence type="ECO:0000256" key="3">
    <source>
        <dbReference type="SAM" id="MobiDB-lite"/>
    </source>
</evidence>
<keyword evidence="1 2" id="KW-0344">Guanine-nucleotide releasing factor</keyword>
<dbReference type="Pfam" id="PF00617">
    <property type="entry name" value="RasGEF"/>
    <property type="match status" value="1"/>
</dbReference>
<evidence type="ECO:0000259" key="5">
    <source>
        <dbReference type="PROSITE" id="PS50212"/>
    </source>
</evidence>
<proteinExistence type="predicted"/>
<evidence type="ECO:0000313" key="6">
    <source>
        <dbReference type="EMBL" id="KAJ6646495.1"/>
    </source>
</evidence>
<dbReference type="SMART" id="SM00147">
    <property type="entry name" value="RasGEF"/>
    <property type="match status" value="1"/>
</dbReference>
<dbReference type="InterPro" id="IPR001895">
    <property type="entry name" value="RASGEF_cat_dom"/>
</dbReference>
<feature type="domain" description="N-terminal Ras-GEF" evidence="5">
    <location>
        <begin position="52"/>
        <end position="166"/>
    </location>
</feature>
<dbReference type="Gene3D" id="1.20.870.10">
    <property type="entry name" value="Son of sevenless (SoS) protein Chain: S domain 1"/>
    <property type="match status" value="1"/>
</dbReference>
<dbReference type="PANTHER" id="PTHR23113">
    <property type="entry name" value="GUANINE NUCLEOTIDE EXCHANGE FACTOR"/>
    <property type="match status" value="1"/>
</dbReference>
<gene>
    <name evidence="6" type="primary">rasgef1ba</name>
    <name evidence="6" type="ORF">Bhyg_01707</name>
</gene>
<dbReference type="Proteomes" id="UP001151699">
    <property type="component" value="Chromosome A"/>
</dbReference>
<dbReference type="GO" id="GO:0007265">
    <property type="term" value="P:Ras protein signal transduction"/>
    <property type="evidence" value="ECO:0007669"/>
    <property type="project" value="TreeGrafter"/>
</dbReference>
<dbReference type="PANTHER" id="PTHR23113:SF349">
    <property type="match status" value="1"/>
</dbReference>
<feature type="compositionally biased region" description="Basic residues" evidence="3">
    <location>
        <begin position="17"/>
        <end position="26"/>
    </location>
</feature>
<keyword evidence="7" id="KW-1185">Reference proteome</keyword>
<feature type="domain" description="Ras-GEF" evidence="4">
    <location>
        <begin position="192"/>
        <end position="425"/>
    </location>
</feature>
<dbReference type="AlphaFoldDB" id="A0A9Q0S7U6"/>
<reference evidence="6" key="1">
    <citation type="submission" date="2022-07" db="EMBL/GenBank/DDBJ databases">
        <authorList>
            <person name="Trinca V."/>
            <person name="Uliana J.V.C."/>
            <person name="Torres T.T."/>
            <person name="Ward R.J."/>
            <person name="Monesi N."/>
        </authorList>
    </citation>
    <scope>NUCLEOTIDE SEQUENCE</scope>
    <source>
        <strain evidence="6">HSMRA1968</strain>
        <tissue evidence="6">Whole embryos</tissue>
    </source>
</reference>
<accession>A0A9Q0S7U6</accession>
<dbReference type="InterPro" id="IPR036964">
    <property type="entry name" value="RASGEF_cat_dom_sf"/>
</dbReference>